<protein>
    <submittedName>
        <fullName evidence="1">Uncharacterized protein</fullName>
    </submittedName>
</protein>
<organism evidence="1">
    <name type="scientific">marine metagenome</name>
    <dbReference type="NCBI Taxonomy" id="408172"/>
    <lineage>
        <taxon>unclassified sequences</taxon>
        <taxon>metagenomes</taxon>
        <taxon>ecological metagenomes</taxon>
    </lineage>
</organism>
<evidence type="ECO:0000313" key="1">
    <source>
        <dbReference type="EMBL" id="SVC62964.1"/>
    </source>
</evidence>
<dbReference type="AlphaFoldDB" id="A0A382NP54"/>
<feature type="non-terminal residue" evidence="1">
    <location>
        <position position="24"/>
    </location>
</feature>
<gene>
    <name evidence="1" type="ORF">METZ01_LOCUS315818</name>
</gene>
<proteinExistence type="predicted"/>
<sequence length="24" mass="2758">RKLMKICLFAPPGGMGFFLLELIY</sequence>
<accession>A0A382NP54</accession>
<reference evidence="1" key="1">
    <citation type="submission" date="2018-05" db="EMBL/GenBank/DDBJ databases">
        <authorList>
            <person name="Lanie J.A."/>
            <person name="Ng W.-L."/>
            <person name="Kazmierczak K.M."/>
            <person name="Andrzejewski T.M."/>
            <person name="Davidsen T.M."/>
            <person name="Wayne K.J."/>
            <person name="Tettelin H."/>
            <person name="Glass J.I."/>
            <person name="Rusch D."/>
            <person name="Podicherti R."/>
            <person name="Tsui H.-C.T."/>
            <person name="Winkler M.E."/>
        </authorList>
    </citation>
    <scope>NUCLEOTIDE SEQUENCE</scope>
</reference>
<dbReference type="EMBL" id="UINC01101831">
    <property type="protein sequence ID" value="SVC62964.1"/>
    <property type="molecule type" value="Genomic_DNA"/>
</dbReference>
<feature type="non-terminal residue" evidence="1">
    <location>
        <position position="1"/>
    </location>
</feature>
<name>A0A382NP54_9ZZZZ</name>